<feature type="signal peptide" evidence="2">
    <location>
        <begin position="1"/>
        <end position="18"/>
    </location>
</feature>
<organism evidence="3 4">
    <name type="scientific">Plectus sambesii</name>
    <dbReference type="NCBI Taxonomy" id="2011161"/>
    <lineage>
        <taxon>Eukaryota</taxon>
        <taxon>Metazoa</taxon>
        <taxon>Ecdysozoa</taxon>
        <taxon>Nematoda</taxon>
        <taxon>Chromadorea</taxon>
        <taxon>Plectida</taxon>
        <taxon>Plectina</taxon>
        <taxon>Plectoidea</taxon>
        <taxon>Plectidae</taxon>
        <taxon>Plectus</taxon>
    </lineage>
</organism>
<protein>
    <submittedName>
        <fullName evidence="4">Secreted protein</fullName>
    </submittedName>
</protein>
<name>A0A914WKZ4_9BILA</name>
<dbReference type="Proteomes" id="UP000887566">
    <property type="component" value="Unplaced"/>
</dbReference>
<evidence type="ECO:0000313" key="3">
    <source>
        <dbReference type="Proteomes" id="UP000887566"/>
    </source>
</evidence>
<keyword evidence="3" id="KW-1185">Reference proteome</keyword>
<accession>A0A914WKZ4</accession>
<dbReference type="WBParaSite" id="PSAMB.scaffold416size52110.g5620.t1">
    <property type="protein sequence ID" value="PSAMB.scaffold416size52110.g5620.t1"/>
    <property type="gene ID" value="PSAMB.scaffold416size52110.g5620"/>
</dbReference>
<evidence type="ECO:0000313" key="4">
    <source>
        <dbReference type="WBParaSite" id="PSAMB.scaffold416size52110.g5620.t1"/>
    </source>
</evidence>
<reference evidence="4" key="1">
    <citation type="submission" date="2022-11" db="UniProtKB">
        <authorList>
            <consortium name="WormBaseParasite"/>
        </authorList>
    </citation>
    <scope>IDENTIFICATION</scope>
</reference>
<keyword evidence="2" id="KW-0732">Signal</keyword>
<evidence type="ECO:0000256" key="1">
    <source>
        <dbReference type="SAM" id="MobiDB-lite"/>
    </source>
</evidence>
<sequence>MIDLRLSLLVCMCAFAKAQDNKSEFPLWRTITGEGQDRPPSERFIGRSPGTRLLVYPNGVGSLPFHPFLPPVPFPDQPAGGSRYSNKLQYVWHPVHSYSTPSTSRHSVLRPSVTLPTPTTTGSKRLGR</sequence>
<feature type="region of interest" description="Disordered" evidence="1">
    <location>
        <begin position="99"/>
        <end position="128"/>
    </location>
</feature>
<evidence type="ECO:0000256" key="2">
    <source>
        <dbReference type="SAM" id="SignalP"/>
    </source>
</evidence>
<feature type="chain" id="PRO_5036973968" evidence="2">
    <location>
        <begin position="19"/>
        <end position="128"/>
    </location>
</feature>
<proteinExistence type="predicted"/>
<dbReference type="AlphaFoldDB" id="A0A914WKZ4"/>
<feature type="compositionally biased region" description="Polar residues" evidence="1">
    <location>
        <begin position="114"/>
        <end position="128"/>
    </location>
</feature>